<proteinExistence type="predicted"/>
<dbReference type="Proteomes" id="UP001148838">
    <property type="component" value="Unassembled WGS sequence"/>
</dbReference>
<evidence type="ECO:0000313" key="2">
    <source>
        <dbReference type="Proteomes" id="UP001148838"/>
    </source>
</evidence>
<gene>
    <name evidence="1" type="ORF">ANN_07876</name>
</gene>
<accession>A0ABQ8T0H9</accession>
<reference evidence="1 2" key="1">
    <citation type="journal article" date="2022" name="Allergy">
        <title>Genome assembly and annotation of Periplaneta americana reveal a comprehensive cockroach allergen profile.</title>
        <authorList>
            <person name="Wang L."/>
            <person name="Xiong Q."/>
            <person name="Saelim N."/>
            <person name="Wang L."/>
            <person name="Nong W."/>
            <person name="Wan A.T."/>
            <person name="Shi M."/>
            <person name="Liu X."/>
            <person name="Cao Q."/>
            <person name="Hui J.H.L."/>
            <person name="Sookrung N."/>
            <person name="Leung T.F."/>
            <person name="Tungtrongchitr A."/>
            <person name="Tsui S.K.W."/>
        </authorList>
    </citation>
    <scope>NUCLEOTIDE SEQUENCE [LARGE SCALE GENOMIC DNA]</scope>
    <source>
        <strain evidence="1">PWHHKU_190912</strain>
    </source>
</reference>
<sequence>MKGIVYRVKTQIHEDLLQRIVDAAATIRNKRVKLRNATRTVHTRADHCLEIQGGSSAEIVGQPLKKSQLGNQDLNPGPLVSRSGMLTVTPQRWTLRVLKSWVSVDILVSMWSTEEDNVNVSSQSHGFQSLLIYDRTALIPSNPGHLVTRNKCTSAHSVLDIVALSLICGSA</sequence>
<name>A0ABQ8T0H9_PERAM</name>
<organism evidence="1 2">
    <name type="scientific">Periplaneta americana</name>
    <name type="common">American cockroach</name>
    <name type="synonym">Blatta americana</name>
    <dbReference type="NCBI Taxonomy" id="6978"/>
    <lineage>
        <taxon>Eukaryota</taxon>
        <taxon>Metazoa</taxon>
        <taxon>Ecdysozoa</taxon>
        <taxon>Arthropoda</taxon>
        <taxon>Hexapoda</taxon>
        <taxon>Insecta</taxon>
        <taxon>Pterygota</taxon>
        <taxon>Neoptera</taxon>
        <taxon>Polyneoptera</taxon>
        <taxon>Dictyoptera</taxon>
        <taxon>Blattodea</taxon>
        <taxon>Blattoidea</taxon>
        <taxon>Blattidae</taxon>
        <taxon>Blattinae</taxon>
        <taxon>Periplaneta</taxon>
    </lineage>
</organism>
<comment type="caution">
    <text evidence="1">The sequence shown here is derived from an EMBL/GenBank/DDBJ whole genome shotgun (WGS) entry which is preliminary data.</text>
</comment>
<evidence type="ECO:0000313" key="1">
    <source>
        <dbReference type="EMBL" id="KAJ4439748.1"/>
    </source>
</evidence>
<protein>
    <submittedName>
        <fullName evidence="1">Uncharacterized protein</fullName>
    </submittedName>
</protein>
<dbReference type="EMBL" id="JAJSOF020000017">
    <property type="protein sequence ID" value="KAJ4439748.1"/>
    <property type="molecule type" value="Genomic_DNA"/>
</dbReference>
<keyword evidence="2" id="KW-1185">Reference proteome</keyword>